<evidence type="ECO:0000313" key="2">
    <source>
        <dbReference type="Proteomes" id="UP000284207"/>
    </source>
</evidence>
<comment type="caution">
    <text evidence="1">The sequence shown here is derived from an EMBL/GenBank/DDBJ whole genome shotgun (WGS) entry which is preliminary data.</text>
</comment>
<accession>A0A423NU21</accession>
<proteinExistence type="predicted"/>
<sequence length="101" mass="11866">MRENNVRKKKQKIILTGEDALEALANIEFILISLHKMGSYYSDKPVEEYRKATTEFIDDENVTQRLAKIRTIISKNFDSTLGEDDMDDIERHMEGIEFWKP</sequence>
<dbReference type="Proteomes" id="UP000284207">
    <property type="component" value="Unassembled WGS sequence"/>
</dbReference>
<reference evidence="1 2" key="1">
    <citation type="submission" date="2016-10" db="EMBL/GenBank/DDBJ databases">
        <title>Comparative genome analysis of multiple Pseudomonas spp. focuses on biocontrol and plant growth promoting traits.</title>
        <authorList>
            <person name="Tao X.-Y."/>
            <person name="Taylor C.G."/>
        </authorList>
    </citation>
    <scope>NUCLEOTIDE SEQUENCE [LARGE SCALE GENOMIC DNA]</scope>
    <source>
        <strain evidence="1 2">36B3</strain>
    </source>
</reference>
<gene>
    <name evidence="1" type="ORF">BK674_05885</name>
</gene>
<protein>
    <submittedName>
        <fullName evidence="1">Uncharacterized protein</fullName>
    </submittedName>
</protein>
<dbReference type="AlphaFoldDB" id="A0A423NU21"/>
<name>A0A423NU21_9PSED</name>
<evidence type="ECO:0000313" key="1">
    <source>
        <dbReference type="EMBL" id="ROO01780.1"/>
    </source>
</evidence>
<dbReference type="EMBL" id="MOCA01000003">
    <property type="protein sequence ID" value="ROO01780.1"/>
    <property type="molecule type" value="Genomic_DNA"/>
</dbReference>
<organism evidence="1 2">
    <name type="scientific">Pseudomonas moraviensis</name>
    <dbReference type="NCBI Taxonomy" id="321662"/>
    <lineage>
        <taxon>Bacteria</taxon>
        <taxon>Pseudomonadati</taxon>
        <taxon>Pseudomonadota</taxon>
        <taxon>Gammaproteobacteria</taxon>
        <taxon>Pseudomonadales</taxon>
        <taxon>Pseudomonadaceae</taxon>
        <taxon>Pseudomonas</taxon>
    </lineage>
</organism>